<dbReference type="HOGENOM" id="CLU_1959728_0_0_1"/>
<dbReference type="AlphaFoldDB" id="J3P2D7"/>
<dbReference type="RefSeq" id="XP_009223773.1">
    <property type="nucleotide sequence ID" value="XM_009225509.1"/>
</dbReference>
<accession>J3P2D7</accession>
<sequence>MLKYSGQEIRFIHAGPIQQHKPRNARTGITEAQSVLPPGSAALWDLKGRRVLKDWNAGHVTRRHPDPSIGCGTRTRAYAVADRAVARLGPASGGSMLATSTPGRLARPLKFITRLWAGLHSSAAQEEG</sequence>
<gene>
    <name evidence="2" type="primary">20348142</name>
    <name evidence="1" type="ORF">GGTG_07684</name>
</gene>
<reference evidence="2" key="4">
    <citation type="journal article" date="2015" name="G3 (Bethesda)">
        <title>Genome sequences of three phytopathogenic species of the Magnaporthaceae family of fungi.</title>
        <authorList>
            <person name="Okagaki L.H."/>
            <person name="Nunes C.C."/>
            <person name="Sailsbery J."/>
            <person name="Clay B."/>
            <person name="Brown D."/>
            <person name="John T."/>
            <person name="Oh Y."/>
            <person name="Young N."/>
            <person name="Fitzgerald M."/>
            <person name="Haas B.J."/>
            <person name="Zeng Q."/>
            <person name="Young S."/>
            <person name="Adiconis X."/>
            <person name="Fan L."/>
            <person name="Levin J.Z."/>
            <person name="Mitchell T.K."/>
            <person name="Okubara P.A."/>
            <person name="Farman M.L."/>
            <person name="Kohn L.M."/>
            <person name="Birren B."/>
            <person name="Ma L.-J."/>
            <person name="Dean R.A."/>
        </authorList>
    </citation>
    <scope>NUCLEOTIDE SEQUENCE</scope>
    <source>
        <strain evidence="2">R3-111a-1</strain>
    </source>
</reference>
<evidence type="ECO:0000313" key="3">
    <source>
        <dbReference type="Proteomes" id="UP000006039"/>
    </source>
</evidence>
<keyword evidence="3" id="KW-1185">Reference proteome</keyword>
<dbReference type="VEuPathDB" id="FungiDB:GGTG_07684"/>
<organism evidence="1">
    <name type="scientific">Gaeumannomyces tritici (strain R3-111a-1)</name>
    <name type="common">Wheat and barley take-all root rot fungus</name>
    <name type="synonym">Gaeumannomyces graminis var. tritici</name>
    <dbReference type="NCBI Taxonomy" id="644352"/>
    <lineage>
        <taxon>Eukaryota</taxon>
        <taxon>Fungi</taxon>
        <taxon>Dikarya</taxon>
        <taxon>Ascomycota</taxon>
        <taxon>Pezizomycotina</taxon>
        <taxon>Sordariomycetes</taxon>
        <taxon>Sordariomycetidae</taxon>
        <taxon>Magnaporthales</taxon>
        <taxon>Magnaporthaceae</taxon>
        <taxon>Gaeumannomyces</taxon>
    </lineage>
</organism>
<dbReference type="EMBL" id="GL385398">
    <property type="protein sequence ID" value="EJT73829.1"/>
    <property type="molecule type" value="Genomic_DNA"/>
</dbReference>
<reference evidence="3" key="1">
    <citation type="submission" date="2010-07" db="EMBL/GenBank/DDBJ databases">
        <title>The genome sequence of Gaeumannomyces graminis var. tritici strain R3-111a-1.</title>
        <authorList>
            <consortium name="The Broad Institute Genome Sequencing Platform"/>
            <person name="Ma L.-J."/>
            <person name="Dead R."/>
            <person name="Young S."/>
            <person name="Zeng Q."/>
            <person name="Koehrsen M."/>
            <person name="Alvarado L."/>
            <person name="Berlin A."/>
            <person name="Chapman S.B."/>
            <person name="Chen Z."/>
            <person name="Freedman E."/>
            <person name="Gellesch M."/>
            <person name="Goldberg J."/>
            <person name="Griggs A."/>
            <person name="Gujja S."/>
            <person name="Heilman E.R."/>
            <person name="Heiman D."/>
            <person name="Hepburn T."/>
            <person name="Howarth C."/>
            <person name="Jen D."/>
            <person name="Larson L."/>
            <person name="Mehta T."/>
            <person name="Neiman D."/>
            <person name="Pearson M."/>
            <person name="Roberts A."/>
            <person name="Saif S."/>
            <person name="Shea T."/>
            <person name="Shenoy N."/>
            <person name="Sisk P."/>
            <person name="Stolte C."/>
            <person name="Sykes S."/>
            <person name="Walk T."/>
            <person name="White J."/>
            <person name="Yandava C."/>
            <person name="Haas B."/>
            <person name="Nusbaum C."/>
            <person name="Birren B."/>
        </authorList>
    </citation>
    <scope>NUCLEOTIDE SEQUENCE [LARGE SCALE GENOMIC DNA]</scope>
    <source>
        <strain evidence="3">R3-111a-1</strain>
    </source>
</reference>
<protein>
    <submittedName>
        <fullName evidence="1 2">Uncharacterized protein</fullName>
    </submittedName>
</protein>
<dbReference type="EnsemblFungi" id="EJT73829">
    <property type="protein sequence ID" value="EJT73829"/>
    <property type="gene ID" value="GGTG_07684"/>
</dbReference>
<reference evidence="2" key="5">
    <citation type="submission" date="2018-04" db="UniProtKB">
        <authorList>
            <consortium name="EnsemblFungi"/>
        </authorList>
    </citation>
    <scope>IDENTIFICATION</scope>
    <source>
        <strain evidence="2">R3-111a-1</strain>
    </source>
</reference>
<evidence type="ECO:0000313" key="2">
    <source>
        <dbReference type="EnsemblFungi" id="EJT73829"/>
    </source>
</evidence>
<proteinExistence type="predicted"/>
<reference evidence="1" key="3">
    <citation type="submission" date="2010-09" db="EMBL/GenBank/DDBJ databases">
        <title>Annotation of Gaeumannomyces graminis var. tritici R3-111a-1.</title>
        <authorList>
            <consortium name="The Broad Institute Genome Sequencing Platform"/>
            <person name="Ma L.-J."/>
            <person name="Dead R."/>
            <person name="Young S.K."/>
            <person name="Zeng Q."/>
            <person name="Gargeya S."/>
            <person name="Fitzgerald M."/>
            <person name="Haas B."/>
            <person name="Abouelleil A."/>
            <person name="Alvarado L."/>
            <person name="Arachchi H.M."/>
            <person name="Berlin A."/>
            <person name="Brown A."/>
            <person name="Chapman S.B."/>
            <person name="Chen Z."/>
            <person name="Dunbar C."/>
            <person name="Freedman E."/>
            <person name="Gearin G."/>
            <person name="Gellesch M."/>
            <person name="Goldberg J."/>
            <person name="Griggs A."/>
            <person name="Gujja S."/>
            <person name="Heiman D."/>
            <person name="Howarth C."/>
            <person name="Larson L."/>
            <person name="Lui A."/>
            <person name="MacDonald P.J.P."/>
            <person name="Mehta T."/>
            <person name="Montmayeur A."/>
            <person name="Murphy C."/>
            <person name="Neiman D."/>
            <person name="Pearson M."/>
            <person name="Priest M."/>
            <person name="Roberts A."/>
            <person name="Saif S."/>
            <person name="Shea T."/>
            <person name="Shenoy N."/>
            <person name="Sisk P."/>
            <person name="Stolte C."/>
            <person name="Sykes S."/>
            <person name="Yandava C."/>
            <person name="Wortman J."/>
            <person name="Nusbaum C."/>
            <person name="Birren B."/>
        </authorList>
    </citation>
    <scope>NUCLEOTIDE SEQUENCE</scope>
    <source>
        <strain evidence="1">R3-111a-1</strain>
    </source>
</reference>
<dbReference type="Proteomes" id="UP000006039">
    <property type="component" value="Unassembled WGS sequence"/>
</dbReference>
<evidence type="ECO:0000313" key="1">
    <source>
        <dbReference type="EMBL" id="EJT73829.1"/>
    </source>
</evidence>
<reference evidence="1" key="2">
    <citation type="submission" date="2010-07" db="EMBL/GenBank/DDBJ databases">
        <authorList>
            <consortium name="The Broad Institute Genome Sequencing Platform"/>
            <consortium name="Broad Institute Genome Sequencing Center for Infectious Disease"/>
            <person name="Ma L.-J."/>
            <person name="Dead R."/>
            <person name="Young S."/>
            <person name="Zeng Q."/>
            <person name="Koehrsen M."/>
            <person name="Alvarado L."/>
            <person name="Berlin A."/>
            <person name="Chapman S.B."/>
            <person name="Chen Z."/>
            <person name="Freedman E."/>
            <person name="Gellesch M."/>
            <person name="Goldberg J."/>
            <person name="Griggs A."/>
            <person name="Gujja S."/>
            <person name="Heilman E.R."/>
            <person name="Heiman D."/>
            <person name="Hepburn T."/>
            <person name="Howarth C."/>
            <person name="Jen D."/>
            <person name="Larson L."/>
            <person name="Mehta T."/>
            <person name="Neiman D."/>
            <person name="Pearson M."/>
            <person name="Roberts A."/>
            <person name="Saif S."/>
            <person name="Shea T."/>
            <person name="Shenoy N."/>
            <person name="Sisk P."/>
            <person name="Stolte C."/>
            <person name="Sykes S."/>
            <person name="Walk T."/>
            <person name="White J."/>
            <person name="Yandava C."/>
            <person name="Haas B."/>
            <person name="Nusbaum C."/>
            <person name="Birren B."/>
        </authorList>
    </citation>
    <scope>NUCLEOTIDE SEQUENCE</scope>
    <source>
        <strain evidence="1">R3-111a-1</strain>
    </source>
</reference>
<dbReference type="GeneID" id="20348142"/>
<name>J3P2D7_GAET3</name>